<dbReference type="AlphaFoldDB" id="A0A0B4X4N0"/>
<name>A0A0B4X4N0_9HYPH</name>
<reference evidence="1 2" key="1">
    <citation type="submission" date="2013-11" db="EMBL/GenBank/DDBJ databases">
        <title>Complete genome sequence of Rhizobium gallicum bv. gallicum R602.</title>
        <authorList>
            <person name="Bustos P."/>
            <person name="Santamaria R.I."/>
            <person name="Lozano L."/>
            <person name="Acosta J.L."/>
            <person name="Ormeno-Orrillo E."/>
            <person name="Rogel M.A."/>
            <person name="Romero D."/>
            <person name="Cevallos M.A."/>
            <person name="Martinez-Romero E."/>
            <person name="Gonzalez V."/>
        </authorList>
    </citation>
    <scope>NUCLEOTIDE SEQUENCE [LARGE SCALE GENOMIC DNA]</scope>
    <source>
        <strain evidence="1 2">R602</strain>
    </source>
</reference>
<sequence length="80" mass="8851">MPGVQKSIVLSAFNKDERGTLLPAFEPRQMKREETAVYIAQTLVRDYDGVVVRCSEKSHAIGGQGPSVILFRSGLVPEFE</sequence>
<evidence type="ECO:0000313" key="2">
    <source>
        <dbReference type="Proteomes" id="UP000031368"/>
    </source>
</evidence>
<dbReference type="RefSeq" id="WP_039845583.1">
    <property type="nucleotide sequence ID" value="NZ_CP006877.1"/>
</dbReference>
<gene>
    <name evidence="1" type="ORF">RGR602_CH02797</name>
</gene>
<evidence type="ECO:0000313" key="1">
    <source>
        <dbReference type="EMBL" id="AJD42116.1"/>
    </source>
</evidence>
<accession>A0A0B4X4N0</accession>
<dbReference type="KEGG" id="rga:RGR602_CH02797"/>
<dbReference type="Proteomes" id="UP000031368">
    <property type="component" value="Chromosome"/>
</dbReference>
<dbReference type="EMBL" id="CP006877">
    <property type="protein sequence ID" value="AJD42116.1"/>
    <property type="molecule type" value="Genomic_DNA"/>
</dbReference>
<dbReference type="HOGENOM" id="CLU_2587254_0_0_5"/>
<organism evidence="1 2">
    <name type="scientific">Rhizobium gallicum bv. gallicum R602sp</name>
    <dbReference type="NCBI Taxonomy" id="1041138"/>
    <lineage>
        <taxon>Bacteria</taxon>
        <taxon>Pseudomonadati</taxon>
        <taxon>Pseudomonadota</taxon>
        <taxon>Alphaproteobacteria</taxon>
        <taxon>Hyphomicrobiales</taxon>
        <taxon>Rhizobiaceae</taxon>
        <taxon>Rhizobium/Agrobacterium group</taxon>
        <taxon>Rhizobium</taxon>
    </lineage>
</organism>
<proteinExistence type="predicted"/>
<keyword evidence="2" id="KW-1185">Reference proteome</keyword>
<protein>
    <submittedName>
        <fullName evidence="1">Uncharacterized protein</fullName>
    </submittedName>
</protein>